<feature type="region of interest" description="Disordered" evidence="7">
    <location>
        <begin position="1"/>
        <end position="22"/>
    </location>
</feature>
<proteinExistence type="inferred from homology"/>
<dbReference type="InterPro" id="IPR025202">
    <property type="entry name" value="PLD-like_dom"/>
</dbReference>
<keyword evidence="8" id="KW-0732">Signal</keyword>
<dbReference type="EMBL" id="JACBZD010000001">
    <property type="protein sequence ID" value="NYI07292.1"/>
    <property type="molecule type" value="Genomic_DNA"/>
</dbReference>
<evidence type="ECO:0000313" key="10">
    <source>
        <dbReference type="EMBL" id="NYI07292.1"/>
    </source>
</evidence>
<gene>
    <name evidence="10" type="ORF">FHU37_004235</name>
</gene>
<evidence type="ECO:0000256" key="2">
    <source>
        <dbReference type="ARBA" id="ARBA00008664"/>
    </source>
</evidence>
<feature type="domain" description="Phospholipase D-like" evidence="9">
    <location>
        <begin position="312"/>
        <end position="433"/>
    </location>
</feature>
<dbReference type="InterPro" id="IPR051406">
    <property type="entry name" value="PLD_domain"/>
</dbReference>
<name>A0A853AA88_9ACTN</name>
<sequence length="444" mass="47425">MREEKTARRTGTRPAGGRHARRPRRAAAFWVAALLPVAALLAPPAATAATAARSQPQAADIQAQAVANSAVFNHPDGTTAQQNAIRDHVANLVNGTPAGARIDVSMFSFTDDTVADALVAASARGVNVHVIVDESTVDLSADADGDGAPDQGGEYHTLAAGLGENLSARSWILACPDDRGCVGHRTVGASTAINHNKFFLFSETGGTADVVVQTSANMTSTQRTDLFNNAVTIVDPGLYDIYRDYFDDLLAHGTSPTGLTHYYRTPTSATDGSYKAYFFPRRETSGTAYNGDPDTDTIVSILENVDCPGGTEVRMAANLFTRTQVAEELVRLVGAGCRVLLAHDDSGDGTAMSARVEEILYGRLTQRVQCNEGPRGIGLHSKYITVTGGYYGLTNQRLVFTGSHNYTYPALRAHDETLLKIDDPALHTAFRSNHQTLMEYCAGS</sequence>
<evidence type="ECO:0000256" key="4">
    <source>
        <dbReference type="ARBA" id="ARBA00022801"/>
    </source>
</evidence>
<evidence type="ECO:0000256" key="3">
    <source>
        <dbReference type="ARBA" id="ARBA00012027"/>
    </source>
</evidence>
<evidence type="ECO:0000256" key="5">
    <source>
        <dbReference type="ARBA" id="ARBA00022963"/>
    </source>
</evidence>
<evidence type="ECO:0000256" key="1">
    <source>
        <dbReference type="ARBA" id="ARBA00000798"/>
    </source>
</evidence>
<dbReference type="SUPFAM" id="SSF56024">
    <property type="entry name" value="Phospholipase D/nuclease"/>
    <property type="match status" value="2"/>
</dbReference>
<evidence type="ECO:0000313" key="11">
    <source>
        <dbReference type="Proteomes" id="UP000567795"/>
    </source>
</evidence>
<keyword evidence="11" id="KW-1185">Reference proteome</keyword>
<protein>
    <recommendedName>
        <fullName evidence="3">phospholipase D</fullName>
        <ecNumber evidence="3">3.1.4.4</ecNumber>
    </recommendedName>
</protein>
<feature type="chain" id="PRO_5032449510" description="phospholipase D" evidence="8">
    <location>
        <begin position="49"/>
        <end position="444"/>
    </location>
</feature>
<evidence type="ECO:0000256" key="7">
    <source>
        <dbReference type="SAM" id="MobiDB-lite"/>
    </source>
</evidence>
<keyword evidence="6" id="KW-0443">Lipid metabolism</keyword>
<accession>A0A853AA88</accession>
<dbReference type="AlphaFoldDB" id="A0A853AA88"/>
<feature type="compositionally biased region" description="Basic residues" evidence="7">
    <location>
        <begin position="8"/>
        <end position="22"/>
    </location>
</feature>
<reference evidence="10 11" key="1">
    <citation type="submission" date="2020-07" db="EMBL/GenBank/DDBJ databases">
        <title>Sequencing the genomes of 1000 actinobacteria strains.</title>
        <authorList>
            <person name="Klenk H.-P."/>
        </authorList>
    </citation>
    <scope>NUCLEOTIDE SEQUENCE [LARGE SCALE GENOMIC DNA]</scope>
    <source>
        <strain evidence="10 11">DSM 42178</strain>
    </source>
</reference>
<dbReference type="Gene3D" id="3.30.870.10">
    <property type="entry name" value="Endonuclease Chain A"/>
    <property type="match status" value="2"/>
</dbReference>
<dbReference type="GO" id="GO:0016042">
    <property type="term" value="P:lipid catabolic process"/>
    <property type="evidence" value="ECO:0007669"/>
    <property type="project" value="UniProtKB-KW"/>
</dbReference>
<evidence type="ECO:0000256" key="6">
    <source>
        <dbReference type="ARBA" id="ARBA00023098"/>
    </source>
</evidence>
<keyword evidence="4" id="KW-0378">Hydrolase</keyword>
<comment type="similarity">
    <text evidence="2">Belongs to the phospholipase D family.</text>
</comment>
<dbReference type="Pfam" id="PF13091">
    <property type="entry name" value="PLDc_2"/>
    <property type="match status" value="2"/>
</dbReference>
<dbReference type="EC" id="3.1.4.4" evidence="3"/>
<comment type="catalytic activity">
    <reaction evidence="1">
        <text>a 1,2-diacyl-sn-glycero-3-phosphocholine + H2O = a 1,2-diacyl-sn-glycero-3-phosphate + choline + H(+)</text>
        <dbReference type="Rhea" id="RHEA:14445"/>
        <dbReference type="ChEBI" id="CHEBI:15354"/>
        <dbReference type="ChEBI" id="CHEBI:15377"/>
        <dbReference type="ChEBI" id="CHEBI:15378"/>
        <dbReference type="ChEBI" id="CHEBI:57643"/>
        <dbReference type="ChEBI" id="CHEBI:58608"/>
        <dbReference type="EC" id="3.1.4.4"/>
    </reaction>
</comment>
<dbReference type="PANTHER" id="PTHR43856:SF1">
    <property type="entry name" value="MITOCHONDRIAL CARDIOLIPIN HYDROLASE"/>
    <property type="match status" value="1"/>
</dbReference>
<feature type="signal peptide" evidence="8">
    <location>
        <begin position="1"/>
        <end position="48"/>
    </location>
</feature>
<dbReference type="GO" id="GO:0016891">
    <property type="term" value="F:RNA endonuclease activity producing 5'-phosphomonoesters, hydrolytic mechanism"/>
    <property type="evidence" value="ECO:0007669"/>
    <property type="project" value="TreeGrafter"/>
</dbReference>
<dbReference type="RefSeq" id="WP_179815736.1">
    <property type="nucleotide sequence ID" value="NZ_JACBZD010000001.1"/>
</dbReference>
<dbReference type="GO" id="GO:0004630">
    <property type="term" value="F:phospholipase D activity"/>
    <property type="evidence" value="ECO:0007669"/>
    <property type="project" value="UniProtKB-EC"/>
</dbReference>
<dbReference type="Proteomes" id="UP000567795">
    <property type="component" value="Unassembled WGS sequence"/>
</dbReference>
<dbReference type="PANTHER" id="PTHR43856">
    <property type="entry name" value="CARDIOLIPIN HYDROLASE"/>
    <property type="match status" value="1"/>
</dbReference>
<organism evidence="10 11">
    <name type="scientific">Allostreptomyces psammosilenae</name>
    <dbReference type="NCBI Taxonomy" id="1892865"/>
    <lineage>
        <taxon>Bacteria</taxon>
        <taxon>Bacillati</taxon>
        <taxon>Actinomycetota</taxon>
        <taxon>Actinomycetes</taxon>
        <taxon>Kitasatosporales</taxon>
        <taxon>Streptomycetaceae</taxon>
        <taxon>Allostreptomyces</taxon>
    </lineage>
</organism>
<evidence type="ECO:0000259" key="9">
    <source>
        <dbReference type="Pfam" id="PF13091"/>
    </source>
</evidence>
<feature type="domain" description="Phospholipase D-like" evidence="9">
    <location>
        <begin position="98"/>
        <end position="249"/>
    </location>
</feature>
<comment type="caution">
    <text evidence="10">The sequence shown here is derived from an EMBL/GenBank/DDBJ whole genome shotgun (WGS) entry which is preliminary data.</text>
</comment>
<keyword evidence="5" id="KW-0442">Lipid degradation</keyword>
<evidence type="ECO:0000256" key="8">
    <source>
        <dbReference type="SAM" id="SignalP"/>
    </source>
</evidence>